<feature type="region of interest" description="Disordered" evidence="1">
    <location>
        <begin position="35"/>
        <end position="66"/>
    </location>
</feature>
<reference evidence="4" key="1">
    <citation type="submission" date="2016-06" db="UniProtKB">
        <authorList>
            <consortium name="WormBaseParasite"/>
        </authorList>
    </citation>
    <scope>IDENTIFICATION</scope>
</reference>
<reference evidence="2 3" key="2">
    <citation type="submission" date="2018-11" db="EMBL/GenBank/DDBJ databases">
        <authorList>
            <consortium name="Pathogen Informatics"/>
        </authorList>
    </citation>
    <scope>NUCLEOTIDE SEQUENCE [LARGE SCALE GENOMIC DNA]</scope>
</reference>
<gene>
    <name evidence="2" type="ORF">TCNE_LOCUS15960</name>
</gene>
<proteinExistence type="predicted"/>
<evidence type="ECO:0000313" key="4">
    <source>
        <dbReference type="WBParaSite" id="TCNE_0001596101-mRNA-1"/>
    </source>
</evidence>
<keyword evidence="3" id="KW-1185">Reference proteome</keyword>
<name>A0A183V5E0_TOXCA</name>
<dbReference type="AlphaFoldDB" id="A0A183V5E0"/>
<organism evidence="3 4">
    <name type="scientific">Toxocara canis</name>
    <name type="common">Canine roundworm</name>
    <dbReference type="NCBI Taxonomy" id="6265"/>
    <lineage>
        <taxon>Eukaryota</taxon>
        <taxon>Metazoa</taxon>
        <taxon>Ecdysozoa</taxon>
        <taxon>Nematoda</taxon>
        <taxon>Chromadorea</taxon>
        <taxon>Rhabditida</taxon>
        <taxon>Spirurina</taxon>
        <taxon>Ascaridomorpha</taxon>
        <taxon>Ascaridoidea</taxon>
        <taxon>Toxocaridae</taxon>
        <taxon>Toxocara</taxon>
    </lineage>
</organism>
<feature type="compositionally biased region" description="Basic and acidic residues" evidence="1">
    <location>
        <begin position="57"/>
        <end position="66"/>
    </location>
</feature>
<dbReference type="Proteomes" id="UP000050794">
    <property type="component" value="Unassembled WGS sequence"/>
</dbReference>
<evidence type="ECO:0000313" key="2">
    <source>
        <dbReference type="EMBL" id="VDM47281.1"/>
    </source>
</evidence>
<dbReference type="EMBL" id="UYWY01023224">
    <property type="protein sequence ID" value="VDM47281.1"/>
    <property type="molecule type" value="Genomic_DNA"/>
</dbReference>
<feature type="compositionally biased region" description="Polar residues" evidence="1">
    <location>
        <begin position="44"/>
        <end position="56"/>
    </location>
</feature>
<accession>A0A183V5E0</accession>
<evidence type="ECO:0000256" key="1">
    <source>
        <dbReference type="SAM" id="MobiDB-lite"/>
    </source>
</evidence>
<protein>
    <submittedName>
        <fullName evidence="2 4">Uncharacterized protein</fullName>
    </submittedName>
</protein>
<sequence>MQTANDATTYCLSRNAPTRRAKRWNVEKNASEVCNDEKVHVSPQVHNQRSTPNDQQNKTERSTFRSKKIVDVDKEECGIRFYEEIESNPITNDALPNFLPPVPALPLIRPMKLFPPDRTFQPKYAYHRYQQYWKDKQYLIEKMTNNGNGCDKR</sequence>
<dbReference type="WBParaSite" id="TCNE_0001596101-mRNA-1">
    <property type="protein sequence ID" value="TCNE_0001596101-mRNA-1"/>
    <property type="gene ID" value="TCNE_0001596101"/>
</dbReference>
<evidence type="ECO:0000313" key="3">
    <source>
        <dbReference type="Proteomes" id="UP000050794"/>
    </source>
</evidence>